<dbReference type="AlphaFoldDB" id="A0A0L6VMS1"/>
<feature type="region of interest" description="Disordered" evidence="2">
    <location>
        <begin position="54"/>
        <end position="76"/>
    </location>
</feature>
<dbReference type="OrthoDB" id="551431at2759"/>
<accession>A0A0L6VMS1</accession>
<evidence type="ECO:0000256" key="1">
    <source>
        <dbReference type="ARBA" id="ARBA00009856"/>
    </source>
</evidence>
<dbReference type="PANTHER" id="PTHR28626:SF3">
    <property type="entry name" value="SRR1-LIKE PROTEIN"/>
    <property type="match status" value="1"/>
</dbReference>
<name>A0A0L6VMS1_9BASI</name>
<gene>
    <name evidence="4" type="ORF">VP01_1315g3</name>
</gene>
<dbReference type="PANTHER" id="PTHR28626">
    <property type="entry name" value="SRR1-LIKE PROTEIN"/>
    <property type="match status" value="1"/>
</dbReference>
<dbReference type="Proteomes" id="UP000037035">
    <property type="component" value="Unassembled WGS sequence"/>
</dbReference>
<dbReference type="Pfam" id="PF07985">
    <property type="entry name" value="SRR1"/>
    <property type="match status" value="1"/>
</dbReference>
<dbReference type="GO" id="GO:0005634">
    <property type="term" value="C:nucleus"/>
    <property type="evidence" value="ECO:0007669"/>
    <property type="project" value="TreeGrafter"/>
</dbReference>
<keyword evidence="5" id="KW-1185">Reference proteome</keyword>
<sequence length="352" mass="39301">MAALGALRLHRKWVGVGLLTETHEARTRMQAETDDAAYALCPCVPVGSFQYVEHRSTKKHRKRRNNNKARSLSAADLPTRSPAHLASLLDSRRLVLQKSGWLSQSKSQSFPSSVPRSWFARCLKDSQVPGPARNIVCLALGSFSPDTSSHPSVSDRAGTASCIGIHALKQSQYQLVFLLDVILPILSAHQQAECLSLSQEDEEPQTVSPIHVPSHASNMKVSFYDPAFTQKDRETLSNLGHVVLDAEPTLRCEEPTLFYMPHAPKTLYERLVSQNSPSHNRMDNLSQIILVGNDLSSYQKIMVQEEKDSIPVLMQLDPSAILALHPPDLTQLNHDTGVHFFNETCFQWFRMS</sequence>
<dbReference type="InterPro" id="IPR040044">
    <property type="entry name" value="SRR1L"/>
</dbReference>
<reference evidence="4 5" key="1">
    <citation type="submission" date="2015-08" db="EMBL/GenBank/DDBJ databases">
        <title>Next Generation Sequencing and Analysis of the Genome of Puccinia sorghi L Schw, the Causal Agent of Maize Common Rust.</title>
        <authorList>
            <person name="Rochi L."/>
            <person name="Burguener G."/>
            <person name="Darino M."/>
            <person name="Turjanski A."/>
            <person name="Kreff E."/>
            <person name="Dieguez M.J."/>
            <person name="Sacco F."/>
        </authorList>
    </citation>
    <scope>NUCLEOTIDE SEQUENCE [LARGE SCALE GENOMIC DNA]</scope>
    <source>
        <strain evidence="4 5">RO10H11247</strain>
    </source>
</reference>
<protein>
    <recommendedName>
        <fullName evidence="3">SRR1-like domain-containing protein</fullName>
    </recommendedName>
</protein>
<comment type="caution">
    <text evidence="4">The sequence shown here is derived from an EMBL/GenBank/DDBJ whole genome shotgun (WGS) entry which is preliminary data.</text>
</comment>
<evidence type="ECO:0000313" key="5">
    <source>
        <dbReference type="Proteomes" id="UP000037035"/>
    </source>
</evidence>
<feature type="domain" description="SRR1-like" evidence="3">
    <location>
        <begin position="130"/>
        <end position="348"/>
    </location>
</feature>
<comment type="similarity">
    <text evidence="1">Belongs to the SRR1 family.</text>
</comment>
<evidence type="ECO:0000259" key="3">
    <source>
        <dbReference type="Pfam" id="PF07985"/>
    </source>
</evidence>
<organism evidence="4 5">
    <name type="scientific">Puccinia sorghi</name>
    <dbReference type="NCBI Taxonomy" id="27349"/>
    <lineage>
        <taxon>Eukaryota</taxon>
        <taxon>Fungi</taxon>
        <taxon>Dikarya</taxon>
        <taxon>Basidiomycota</taxon>
        <taxon>Pucciniomycotina</taxon>
        <taxon>Pucciniomycetes</taxon>
        <taxon>Pucciniales</taxon>
        <taxon>Pucciniaceae</taxon>
        <taxon>Puccinia</taxon>
    </lineage>
</organism>
<dbReference type="VEuPathDB" id="FungiDB:VP01_1315g3"/>
<evidence type="ECO:0000256" key="2">
    <source>
        <dbReference type="SAM" id="MobiDB-lite"/>
    </source>
</evidence>
<feature type="compositionally biased region" description="Basic residues" evidence="2">
    <location>
        <begin position="56"/>
        <end position="67"/>
    </location>
</feature>
<dbReference type="GO" id="GO:0005737">
    <property type="term" value="C:cytoplasm"/>
    <property type="evidence" value="ECO:0007669"/>
    <property type="project" value="TreeGrafter"/>
</dbReference>
<dbReference type="InterPro" id="IPR012942">
    <property type="entry name" value="SRR1-like"/>
</dbReference>
<dbReference type="EMBL" id="LAVV01003510">
    <property type="protein sequence ID" value="KNZ62086.1"/>
    <property type="molecule type" value="Genomic_DNA"/>
</dbReference>
<proteinExistence type="inferred from homology"/>
<evidence type="ECO:0000313" key="4">
    <source>
        <dbReference type="EMBL" id="KNZ62086.1"/>
    </source>
</evidence>